<proteinExistence type="predicted"/>
<sequence>MSLPLSKESPRGLLLTIRIIKIILPSNFPKINPQIVVKLGDLSWNSAKPYQENKKISWKLSHTFEIPEICPMYIGIFYKSGFFAQTEFCACTVKTENFKGRKGIKYTEIGHDEHKAKMFWAFITEEERNHENLELQKLINEVEVEREEIKYRKNRIRIKMQNIKGKRKVCMEETINLIKNFEPILGLCIDKDQAQSNQNVISHD</sequence>
<evidence type="ECO:0000313" key="2">
    <source>
        <dbReference type="Proteomes" id="UP000187209"/>
    </source>
</evidence>
<dbReference type="AlphaFoldDB" id="A0A1R2AQ42"/>
<organism evidence="1 2">
    <name type="scientific">Stentor coeruleus</name>
    <dbReference type="NCBI Taxonomy" id="5963"/>
    <lineage>
        <taxon>Eukaryota</taxon>
        <taxon>Sar</taxon>
        <taxon>Alveolata</taxon>
        <taxon>Ciliophora</taxon>
        <taxon>Postciliodesmatophora</taxon>
        <taxon>Heterotrichea</taxon>
        <taxon>Heterotrichida</taxon>
        <taxon>Stentoridae</taxon>
        <taxon>Stentor</taxon>
    </lineage>
</organism>
<evidence type="ECO:0000313" key="1">
    <source>
        <dbReference type="EMBL" id="OMJ66663.1"/>
    </source>
</evidence>
<accession>A0A1R2AQ42</accession>
<dbReference type="OrthoDB" id="325479at2759"/>
<protein>
    <submittedName>
        <fullName evidence="1">Uncharacterized protein</fullName>
    </submittedName>
</protein>
<reference evidence="1 2" key="1">
    <citation type="submission" date="2016-11" db="EMBL/GenBank/DDBJ databases">
        <title>The macronuclear genome of Stentor coeruleus: a giant cell with tiny introns.</title>
        <authorList>
            <person name="Slabodnick M."/>
            <person name="Ruby J.G."/>
            <person name="Reiff S.B."/>
            <person name="Swart E.C."/>
            <person name="Gosai S."/>
            <person name="Prabakaran S."/>
            <person name="Witkowska E."/>
            <person name="Larue G.E."/>
            <person name="Fisher S."/>
            <person name="Freeman R.M."/>
            <person name="Gunawardena J."/>
            <person name="Chu W."/>
            <person name="Stover N.A."/>
            <person name="Gregory B.D."/>
            <person name="Nowacki M."/>
            <person name="Derisi J."/>
            <person name="Roy S.W."/>
            <person name="Marshall W.F."/>
            <person name="Sood P."/>
        </authorList>
    </citation>
    <scope>NUCLEOTIDE SEQUENCE [LARGE SCALE GENOMIC DNA]</scope>
    <source>
        <strain evidence="1">WM001</strain>
    </source>
</reference>
<dbReference type="Proteomes" id="UP000187209">
    <property type="component" value="Unassembled WGS sequence"/>
</dbReference>
<comment type="caution">
    <text evidence="1">The sequence shown here is derived from an EMBL/GenBank/DDBJ whole genome shotgun (WGS) entry which is preliminary data.</text>
</comment>
<keyword evidence="2" id="KW-1185">Reference proteome</keyword>
<gene>
    <name evidence="1" type="ORF">SteCoe_36422</name>
</gene>
<dbReference type="EMBL" id="MPUH01001664">
    <property type="protein sequence ID" value="OMJ66663.1"/>
    <property type="molecule type" value="Genomic_DNA"/>
</dbReference>
<name>A0A1R2AQ42_9CILI</name>